<name>A0ABX7Y5W8_9ACTN</name>
<dbReference type="InterPro" id="IPR009937">
    <property type="entry name" value="Phage_holin_3_6"/>
</dbReference>
<keyword evidence="1" id="KW-1133">Transmembrane helix</keyword>
<evidence type="ECO:0000256" key="1">
    <source>
        <dbReference type="SAM" id="Phobius"/>
    </source>
</evidence>
<feature type="transmembrane region" description="Helical" evidence="1">
    <location>
        <begin position="42"/>
        <end position="70"/>
    </location>
</feature>
<evidence type="ECO:0000313" key="3">
    <source>
        <dbReference type="Proteomes" id="UP000678513"/>
    </source>
</evidence>
<reference evidence="2 3" key="1">
    <citation type="submission" date="2021-03" db="EMBL/GenBank/DDBJ databases">
        <title>Human Oral Microbial Genomes.</title>
        <authorList>
            <person name="Johnston C.D."/>
            <person name="Chen T."/>
            <person name="Dewhirst F.E."/>
        </authorList>
    </citation>
    <scope>NUCLEOTIDE SEQUENCE [LARGE SCALE GENOMIC DNA]</scope>
    <source>
        <strain evidence="2 3">DSMZ 100122</strain>
    </source>
</reference>
<sequence>MARPTPFQLLRDGLMDFVARESELAKAELVPAAKHAGIGSGLVAAAAAFLLHSIWMLVIVLALVISWLLLLTGIGTIGALTLGFLLAALLSIGIAALLILIARRHFKQVRKPVATIEEARATFIALTDAAAGQSAEVVVREEPARPSPLNS</sequence>
<evidence type="ECO:0000313" key="2">
    <source>
        <dbReference type="EMBL" id="QUC08600.1"/>
    </source>
</evidence>
<dbReference type="Pfam" id="PF07332">
    <property type="entry name" value="Phage_holin_3_6"/>
    <property type="match status" value="1"/>
</dbReference>
<keyword evidence="1" id="KW-0812">Transmembrane</keyword>
<keyword evidence="1" id="KW-0472">Membrane</keyword>
<gene>
    <name evidence="2" type="ORF">J5A65_02295</name>
</gene>
<keyword evidence="3" id="KW-1185">Reference proteome</keyword>
<dbReference type="RefSeq" id="WP_212324778.1">
    <property type="nucleotide sequence ID" value="NZ_AP024463.1"/>
</dbReference>
<organism evidence="2 3">
    <name type="scientific">Arachnia rubra</name>
    <dbReference type="NCBI Taxonomy" id="1547448"/>
    <lineage>
        <taxon>Bacteria</taxon>
        <taxon>Bacillati</taxon>
        <taxon>Actinomycetota</taxon>
        <taxon>Actinomycetes</taxon>
        <taxon>Propionibacteriales</taxon>
        <taxon>Propionibacteriaceae</taxon>
        <taxon>Arachnia</taxon>
    </lineage>
</organism>
<dbReference type="Proteomes" id="UP000678513">
    <property type="component" value="Chromosome"/>
</dbReference>
<dbReference type="EMBL" id="CP072384">
    <property type="protein sequence ID" value="QUC08600.1"/>
    <property type="molecule type" value="Genomic_DNA"/>
</dbReference>
<feature type="transmembrane region" description="Helical" evidence="1">
    <location>
        <begin position="76"/>
        <end position="101"/>
    </location>
</feature>
<accession>A0ABX7Y5W8</accession>
<proteinExistence type="predicted"/>
<protein>
    <submittedName>
        <fullName evidence="2">Phage holin family protein</fullName>
    </submittedName>
</protein>